<gene>
    <name evidence="1" type="ORF">KSP40_PGU018476</name>
</gene>
<name>A0ABR2N2K7_9ASPA</name>
<keyword evidence="2" id="KW-1185">Reference proteome</keyword>
<organism evidence="1 2">
    <name type="scientific">Platanthera guangdongensis</name>
    <dbReference type="NCBI Taxonomy" id="2320717"/>
    <lineage>
        <taxon>Eukaryota</taxon>
        <taxon>Viridiplantae</taxon>
        <taxon>Streptophyta</taxon>
        <taxon>Embryophyta</taxon>
        <taxon>Tracheophyta</taxon>
        <taxon>Spermatophyta</taxon>
        <taxon>Magnoliopsida</taxon>
        <taxon>Liliopsida</taxon>
        <taxon>Asparagales</taxon>
        <taxon>Orchidaceae</taxon>
        <taxon>Orchidoideae</taxon>
        <taxon>Orchideae</taxon>
        <taxon>Orchidinae</taxon>
        <taxon>Platanthera</taxon>
    </lineage>
</organism>
<dbReference type="PROSITE" id="PS00489">
    <property type="entry name" value="RNA_POL_PHAGE_2"/>
    <property type="match status" value="1"/>
</dbReference>
<dbReference type="Proteomes" id="UP001412067">
    <property type="component" value="Unassembled WGS sequence"/>
</dbReference>
<evidence type="ECO:0000313" key="2">
    <source>
        <dbReference type="Proteomes" id="UP001412067"/>
    </source>
</evidence>
<dbReference type="InterPro" id="IPR043502">
    <property type="entry name" value="DNA/RNA_pol_sf"/>
</dbReference>
<dbReference type="EMBL" id="JBBWWR010000002">
    <property type="protein sequence ID" value="KAK8970383.1"/>
    <property type="molecule type" value="Genomic_DNA"/>
</dbReference>
<reference evidence="1 2" key="1">
    <citation type="journal article" date="2022" name="Nat. Plants">
        <title>Genomes of leafy and leafless Platanthera orchids illuminate the evolution of mycoheterotrophy.</title>
        <authorList>
            <person name="Li M.H."/>
            <person name="Liu K.W."/>
            <person name="Li Z."/>
            <person name="Lu H.C."/>
            <person name="Ye Q.L."/>
            <person name="Zhang D."/>
            <person name="Wang J.Y."/>
            <person name="Li Y.F."/>
            <person name="Zhong Z.M."/>
            <person name="Liu X."/>
            <person name="Yu X."/>
            <person name="Liu D.K."/>
            <person name="Tu X.D."/>
            <person name="Liu B."/>
            <person name="Hao Y."/>
            <person name="Liao X.Y."/>
            <person name="Jiang Y.T."/>
            <person name="Sun W.H."/>
            <person name="Chen J."/>
            <person name="Chen Y.Q."/>
            <person name="Ai Y."/>
            <person name="Zhai J.W."/>
            <person name="Wu S.S."/>
            <person name="Zhou Z."/>
            <person name="Hsiao Y.Y."/>
            <person name="Wu W.L."/>
            <person name="Chen Y.Y."/>
            <person name="Lin Y.F."/>
            <person name="Hsu J.L."/>
            <person name="Li C.Y."/>
            <person name="Wang Z.W."/>
            <person name="Zhao X."/>
            <person name="Zhong W.Y."/>
            <person name="Ma X.K."/>
            <person name="Ma L."/>
            <person name="Huang J."/>
            <person name="Chen G.Z."/>
            <person name="Huang M.Z."/>
            <person name="Huang L."/>
            <person name="Peng D.H."/>
            <person name="Luo Y.B."/>
            <person name="Zou S.Q."/>
            <person name="Chen S.P."/>
            <person name="Lan S."/>
            <person name="Tsai W.C."/>
            <person name="Van de Peer Y."/>
            <person name="Liu Z.J."/>
        </authorList>
    </citation>
    <scope>NUCLEOTIDE SEQUENCE [LARGE SCALE GENOMIC DNA]</scope>
    <source>
        <strain evidence="1">Lor288</strain>
    </source>
</reference>
<dbReference type="SUPFAM" id="SSF56672">
    <property type="entry name" value="DNA/RNA polymerases"/>
    <property type="match status" value="1"/>
</dbReference>
<accession>A0ABR2N2K7</accession>
<dbReference type="InterPro" id="IPR002092">
    <property type="entry name" value="DNA-dir_Rpol_phage-type"/>
</dbReference>
<proteinExistence type="predicted"/>
<comment type="caution">
    <text evidence="1">The sequence shown here is derived from an EMBL/GenBank/DDBJ whole genome shotgun (WGS) entry which is preliminary data.</text>
</comment>
<evidence type="ECO:0000313" key="1">
    <source>
        <dbReference type="EMBL" id="KAK8970383.1"/>
    </source>
</evidence>
<sequence length="95" mass="11032">MDLDSFFLEVLKEFMKEELETNLSRVVSENLTRKIVKGIFMPIIYGKTKTKNIAKHSQRSKSLDHFSGMLQCCLCLQDLISRNGMPSIYRLDRVC</sequence>
<protein>
    <submittedName>
        <fullName evidence="1">Uncharacterized protein</fullName>
    </submittedName>
</protein>